<dbReference type="InterPro" id="IPR009057">
    <property type="entry name" value="Homeodomain-like_sf"/>
</dbReference>
<keyword evidence="2" id="KW-0238">DNA-binding</keyword>
<keyword evidence="3" id="KW-0804">Transcription</keyword>
<keyword evidence="6" id="KW-1185">Reference proteome</keyword>
<name>A0A2Z4UDL3_9FIRM</name>
<evidence type="ECO:0000256" key="2">
    <source>
        <dbReference type="ARBA" id="ARBA00023125"/>
    </source>
</evidence>
<dbReference type="Gene3D" id="1.10.10.60">
    <property type="entry name" value="Homeodomain-like"/>
    <property type="match status" value="2"/>
</dbReference>
<keyword evidence="1" id="KW-0805">Transcription regulation</keyword>
<dbReference type="PROSITE" id="PS00041">
    <property type="entry name" value="HTH_ARAC_FAMILY_1"/>
    <property type="match status" value="1"/>
</dbReference>
<protein>
    <submittedName>
        <fullName evidence="5">AraC family transcriptional regulator</fullName>
    </submittedName>
</protein>
<dbReference type="KEGG" id="blau:DQQ01_14400"/>
<evidence type="ECO:0000313" key="6">
    <source>
        <dbReference type="Proteomes" id="UP000250003"/>
    </source>
</evidence>
<dbReference type="PANTHER" id="PTHR43280:SF28">
    <property type="entry name" value="HTH-TYPE TRANSCRIPTIONAL ACTIVATOR RHAS"/>
    <property type="match status" value="1"/>
</dbReference>
<dbReference type="AlphaFoldDB" id="A0A2Z4UDL3"/>
<dbReference type="PRINTS" id="PR00032">
    <property type="entry name" value="HTHARAC"/>
</dbReference>
<dbReference type="InterPro" id="IPR020449">
    <property type="entry name" value="Tscrpt_reg_AraC-type_HTH"/>
</dbReference>
<organism evidence="5 6">
    <name type="scientific">Blautia argi</name>
    <dbReference type="NCBI Taxonomy" id="1912897"/>
    <lineage>
        <taxon>Bacteria</taxon>
        <taxon>Bacillati</taxon>
        <taxon>Bacillota</taxon>
        <taxon>Clostridia</taxon>
        <taxon>Lachnospirales</taxon>
        <taxon>Lachnospiraceae</taxon>
        <taxon>Blautia</taxon>
    </lineage>
</organism>
<proteinExistence type="predicted"/>
<feature type="domain" description="HTH araC/xylS-type" evidence="4">
    <location>
        <begin position="194"/>
        <end position="292"/>
    </location>
</feature>
<dbReference type="EMBL" id="CP030280">
    <property type="protein sequence ID" value="AWY99111.1"/>
    <property type="molecule type" value="Genomic_DNA"/>
</dbReference>
<accession>A0A2Z4UDL3</accession>
<dbReference type="InterPro" id="IPR018062">
    <property type="entry name" value="HTH_AraC-typ_CS"/>
</dbReference>
<evidence type="ECO:0000313" key="5">
    <source>
        <dbReference type="EMBL" id="AWY99111.1"/>
    </source>
</evidence>
<dbReference type="InterPro" id="IPR018060">
    <property type="entry name" value="HTH_AraC"/>
</dbReference>
<dbReference type="Pfam" id="PF12833">
    <property type="entry name" value="HTH_18"/>
    <property type="match status" value="1"/>
</dbReference>
<dbReference type="Proteomes" id="UP000250003">
    <property type="component" value="Chromosome"/>
</dbReference>
<dbReference type="GO" id="GO:0043565">
    <property type="term" value="F:sequence-specific DNA binding"/>
    <property type="evidence" value="ECO:0007669"/>
    <property type="project" value="InterPro"/>
</dbReference>
<gene>
    <name evidence="5" type="ORF">DQQ01_14400</name>
</gene>
<dbReference type="PROSITE" id="PS01124">
    <property type="entry name" value="HTH_ARAC_FAMILY_2"/>
    <property type="match status" value="1"/>
</dbReference>
<dbReference type="SUPFAM" id="SSF51215">
    <property type="entry name" value="Regulatory protein AraC"/>
    <property type="match status" value="1"/>
</dbReference>
<dbReference type="Gene3D" id="2.60.120.10">
    <property type="entry name" value="Jelly Rolls"/>
    <property type="match status" value="1"/>
</dbReference>
<dbReference type="InterPro" id="IPR037923">
    <property type="entry name" value="HTH-like"/>
</dbReference>
<dbReference type="OrthoDB" id="9778008at2"/>
<dbReference type="InterPro" id="IPR003313">
    <property type="entry name" value="AraC-bd"/>
</dbReference>
<dbReference type="SUPFAM" id="SSF46689">
    <property type="entry name" value="Homeodomain-like"/>
    <property type="match status" value="2"/>
</dbReference>
<evidence type="ECO:0000256" key="3">
    <source>
        <dbReference type="ARBA" id="ARBA00023163"/>
    </source>
</evidence>
<reference evidence="6" key="1">
    <citation type="submission" date="2018-06" db="EMBL/GenBank/DDBJ databases">
        <title>Description of Blautia argi sp. nov., a new anaerobic isolated from dog feces.</title>
        <authorList>
            <person name="Chang Y.-H."/>
            <person name="Paek J."/>
            <person name="Shin Y."/>
        </authorList>
    </citation>
    <scope>NUCLEOTIDE SEQUENCE [LARGE SCALE GENOMIC DNA]</scope>
    <source>
        <strain evidence="6">KCTC 15426</strain>
    </source>
</reference>
<dbReference type="GO" id="GO:0003700">
    <property type="term" value="F:DNA-binding transcription factor activity"/>
    <property type="evidence" value="ECO:0007669"/>
    <property type="project" value="InterPro"/>
</dbReference>
<dbReference type="Pfam" id="PF02311">
    <property type="entry name" value="AraC_binding"/>
    <property type="match status" value="1"/>
</dbReference>
<dbReference type="SMART" id="SM00342">
    <property type="entry name" value="HTH_ARAC"/>
    <property type="match status" value="1"/>
</dbReference>
<sequence>MQIVTNQFQKELKEHGDYAFPLLISQEKLSKYESGSFLWHWHPEIELTYITKGEMIYKVNHNTYHLQKGDGLFGNTGTLHMGCQYGRQDCEYTSVTFDPRLIYGYEGSLMYQKYVKPLLQNFALPAIHLNGSQDWHTPALQLITNMLQTTREESRTFEMDMIILLEQFWRLLFLHGSSAPEETPLDKRNYERIRQILSYIENNYASELTLDHIAQSIHLCKSECSRMFKKYMKMSLFEFILQYRIEKSIEYLGNSNYCITEIAHLVGFHDSNYFTKVFREQKGCPPSRFRRNMGSVREV</sequence>
<dbReference type="InterPro" id="IPR014710">
    <property type="entry name" value="RmlC-like_jellyroll"/>
</dbReference>
<evidence type="ECO:0000259" key="4">
    <source>
        <dbReference type="PROSITE" id="PS01124"/>
    </source>
</evidence>
<dbReference type="RefSeq" id="WP_111920556.1">
    <property type="nucleotide sequence ID" value="NZ_CAUWHR010000011.1"/>
</dbReference>
<evidence type="ECO:0000256" key="1">
    <source>
        <dbReference type="ARBA" id="ARBA00023015"/>
    </source>
</evidence>
<dbReference type="PANTHER" id="PTHR43280">
    <property type="entry name" value="ARAC-FAMILY TRANSCRIPTIONAL REGULATOR"/>
    <property type="match status" value="1"/>
</dbReference>